<dbReference type="GO" id="GO:0030246">
    <property type="term" value="F:carbohydrate binding"/>
    <property type="evidence" value="ECO:0007669"/>
    <property type="project" value="TreeGrafter"/>
</dbReference>
<feature type="domain" description="Periplasmic binding protein" evidence="5">
    <location>
        <begin position="421"/>
        <end position="696"/>
    </location>
</feature>
<protein>
    <recommendedName>
        <fullName evidence="5">Periplasmic binding protein domain-containing protein</fullName>
    </recommendedName>
</protein>
<dbReference type="Gene3D" id="3.40.50.2300">
    <property type="match status" value="4"/>
</dbReference>
<evidence type="ECO:0000313" key="6">
    <source>
        <dbReference type="EMBL" id="CAD7695899.1"/>
    </source>
</evidence>
<dbReference type="EMBL" id="CAJHUC010000403">
    <property type="protein sequence ID" value="CAD7695899.1"/>
    <property type="molecule type" value="Genomic_DNA"/>
</dbReference>
<dbReference type="InterPro" id="IPR050555">
    <property type="entry name" value="Bact_Solute-Bind_Prot2"/>
</dbReference>
<dbReference type="InterPro" id="IPR025997">
    <property type="entry name" value="SBP_2_dom"/>
</dbReference>
<feature type="domain" description="Periplasmic binding protein" evidence="5">
    <location>
        <begin position="108"/>
        <end position="364"/>
    </location>
</feature>
<comment type="subcellular location">
    <subcellularLocation>
        <location evidence="1">Cell envelope</location>
    </subcellularLocation>
</comment>
<keyword evidence="4" id="KW-0812">Transmembrane</keyword>
<dbReference type="Proteomes" id="UP000708148">
    <property type="component" value="Unassembled WGS sequence"/>
</dbReference>
<evidence type="ECO:0000256" key="2">
    <source>
        <dbReference type="ARBA" id="ARBA00007639"/>
    </source>
</evidence>
<organism evidence="6 7">
    <name type="scientific">Ostreobium quekettii</name>
    <dbReference type="NCBI Taxonomy" id="121088"/>
    <lineage>
        <taxon>Eukaryota</taxon>
        <taxon>Viridiplantae</taxon>
        <taxon>Chlorophyta</taxon>
        <taxon>core chlorophytes</taxon>
        <taxon>Ulvophyceae</taxon>
        <taxon>TCBD clade</taxon>
        <taxon>Bryopsidales</taxon>
        <taxon>Ostreobineae</taxon>
        <taxon>Ostreobiaceae</taxon>
        <taxon>Ostreobium</taxon>
    </lineage>
</organism>
<evidence type="ECO:0000259" key="5">
    <source>
        <dbReference type="Pfam" id="PF13407"/>
    </source>
</evidence>
<comment type="caution">
    <text evidence="6">The sequence shown here is derived from an EMBL/GenBank/DDBJ whole genome shotgun (WGS) entry which is preliminary data.</text>
</comment>
<keyword evidence="4" id="KW-1133">Transmembrane helix</keyword>
<name>A0A8S1IMG4_9CHLO</name>
<proteinExistence type="inferred from homology"/>
<accession>A0A8S1IMG4</accession>
<evidence type="ECO:0000256" key="4">
    <source>
        <dbReference type="SAM" id="Phobius"/>
    </source>
</evidence>
<gene>
    <name evidence="6" type="ORF">OSTQU699_LOCUS1260</name>
</gene>
<feature type="region of interest" description="Disordered" evidence="3">
    <location>
        <begin position="74"/>
        <end position="101"/>
    </location>
</feature>
<dbReference type="AlphaFoldDB" id="A0A8S1IMG4"/>
<reference evidence="6" key="1">
    <citation type="submission" date="2020-12" db="EMBL/GenBank/DDBJ databases">
        <authorList>
            <person name="Iha C."/>
        </authorList>
    </citation>
    <scope>NUCLEOTIDE SEQUENCE</scope>
</reference>
<evidence type="ECO:0000256" key="3">
    <source>
        <dbReference type="SAM" id="MobiDB-lite"/>
    </source>
</evidence>
<dbReference type="OrthoDB" id="47382at2759"/>
<dbReference type="SUPFAM" id="SSF53822">
    <property type="entry name" value="Periplasmic binding protein-like I"/>
    <property type="match status" value="2"/>
</dbReference>
<comment type="similarity">
    <text evidence="2">Belongs to the bacterial solute-binding protein 2 family.</text>
</comment>
<dbReference type="Pfam" id="PF13407">
    <property type="entry name" value="Peripla_BP_4"/>
    <property type="match status" value="2"/>
</dbReference>
<dbReference type="PANTHER" id="PTHR30036:SF7">
    <property type="entry name" value="ABC TRANSPORTER PERIPLASMIC-BINDING PROTEIN YPHF"/>
    <property type="match status" value="1"/>
</dbReference>
<sequence>MAGFKTSRHVPALWLYVVSCFTFLSILMGVVAIAMGAASMASSGDNEDRILANERRMDEISAAGFGLSAQATLASGSGADSEGESKPMPGPQFNTSRGPRSGRREFNFAVVVHGTDTDTFWYSVQQGVADAAELFGAHFFYDNPEHETGQAAHEMMEEDISKARRSLRDGLAVAIPNEEALRAVIQRAAEEIPVLSINSGEDASERLGAFTHIGMPDFEAGRQAGELMRSLGVQEGVCILHEIFPALQARCDGFRAGLNNTVTLVTAVPALDAVSIRDGLQNTLSDNGNANGVLALGTSGFDPAREELGGRVCPSGSSPSDSDCVVFGTFDVSPGVLDAIVNGEVNFGIDQQEYLQGYFAIAFLFWKARFGAEPGSGGIMMTGPKFVDTAEEAQALLSRNYTTMESLTGKAAHDLDIRYVVDGKPEDKFWDLVKRGVKYAANLYGVPVDYNEPENSFTDDEVVNFMRDEIQRAIDDEVDGLVVTIPGDNSVLRALVREAMGNGIPVVSIASGVDLFEDWGIPLHVGMREEFAGRQVGKRLGEAGATNVICLLHNNPDTALSERCNGLLAGLQEVNPEAQIVRLDSRDGPGAGSNRFQDGQDGLSTRMRDAINETIENDDTINAVVALGPPGSVPAVDAVKGRGAQCNGEKAIGVKPANGGCIAVATFDVEFPVFNFIEEESVLFAVDASPLMQGALPLIFLTLQNLWDNMPIGMFNSGPTLIDTDNVGVYEIFA</sequence>
<evidence type="ECO:0000256" key="1">
    <source>
        <dbReference type="ARBA" id="ARBA00004196"/>
    </source>
</evidence>
<keyword evidence="4" id="KW-0472">Membrane</keyword>
<dbReference type="InterPro" id="IPR028082">
    <property type="entry name" value="Peripla_BP_I"/>
</dbReference>
<dbReference type="PANTHER" id="PTHR30036">
    <property type="entry name" value="D-XYLOSE-BINDING PERIPLASMIC PROTEIN"/>
    <property type="match status" value="1"/>
</dbReference>
<keyword evidence="7" id="KW-1185">Reference proteome</keyword>
<evidence type="ECO:0000313" key="7">
    <source>
        <dbReference type="Proteomes" id="UP000708148"/>
    </source>
</evidence>
<feature type="transmembrane region" description="Helical" evidence="4">
    <location>
        <begin position="12"/>
        <end position="38"/>
    </location>
</feature>